<gene>
    <name evidence="2" type="ORF">MARPO_0036s0011</name>
</gene>
<dbReference type="Proteomes" id="UP000244005">
    <property type="component" value="Unassembled WGS sequence"/>
</dbReference>
<reference evidence="3" key="1">
    <citation type="journal article" date="2017" name="Cell">
        <title>Insights into land plant evolution garnered from the Marchantia polymorpha genome.</title>
        <authorList>
            <person name="Bowman J.L."/>
            <person name="Kohchi T."/>
            <person name="Yamato K.T."/>
            <person name="Jenkins J."/>
            <person name="Shu S."/>
            <person name="Ishizaki K."/>
            <person name="Yamaoka S."/>
            <person name="Nishihama R."/>
            <person name="Nakamura Y."/>
            <person name="Berger F."/>
            <person name="Adam C."/>
            <person name="Aki S.S."/>
            <person name="Althoff F."/>
            <person name="Araki T."/>
            <person name="Arteaga-Vazquez M.A."/>
            <person name="Balasubrmanian S."/>
            <person name="Barry K."/>
            <person name="Bauer D."/>
            <person name="Boehm C.R."/>
            <person name="Briginshaw L."/>
            <person name="Caballero-Perez J."/>
            <person name="Catarino B."/>
            <person name="Chen F."/>
            <person name="Chiyoda S."/>
            <person name="Chovatia M."/>
            <person name="Davies K.M."/>
            <person name="Delmans M."/>
            <person name="Demura T."/>
            <person name="Dierschke T."/>
            <person name="Dolan L."/>
            <person name="Dorantes-Acosta A.E."/>
            <person name="Eklund D.M."/>
            <person name="Florent S.N."/>
            <person name="Flores-Sandoval E."/>
            <person name="Fujiyama A."/>
            <person name="Fukuzawa H."/>
            <person name="Galik B."/>
            <person name="Grimanelli D."/>
            <person name="Grimwood J."/>
            <person name="Grossniklaus U."/>
            <person name="Hamada T."/>
            <person name="Haseloff J."/>
            <person name="Hetherington A.J."/>
            <person name="Higo A."/>
            <person name="Hirakawa Y."/>
            <person name="Hundley H.N."/>
            <person name="Ikeda Y."/>
            <person name="Inoue K."/>
            <person name="Inoue S.I."/>
            <person name="Ishida S."/>
            <person name="Jia Q."/>
            <person name="Kakita M."/>
            <person name="Kanazawa T."/>
            <person name="Kawai Y."/>
            <person name="Kawashima T."/>
            <person name="Kennedy M."/>
            <person name="Kinose K."/>
            <person name="Kinoshita T."/>
            <person name="Kohara Y."/>
            <person name="Koide E."/>
            <person name="Komatsu K."/>
            <person name="Kopischke S."/>
            <person name="Kubo M."/>
            <person name="Kyozuka J."/>
            <person name="Lagercrantz U."/>
            <person name="Lin S.S."/>
            <person name="Lindquist E."/>
            <person name="Lipzen A.M."/>
            <person name="Lu C.W."/>
            <person name="De Luna E."/>
            <person name="Martienssen R.A."/>
            <person name="Minamino N."/>
            <person name="Mizutani M."/>
            <person name="Mizutani M."/>
            <person name="Mochizuki N."/>
            <person name="Monte I."/>
            <person name="Mosher R."/>
            <person name="Nagasaki H."/>
            <person name="Nakagami H."/>
            <person name="Naramoto S."/>
            <person name="Nishitani K."/>
            <person name="Ohtani M."/>
            <person name="Okamoto T."/>
            <person name="Okumura M."/>
            <person name="Phillips J."/>
            <person name="Pollak B."/>
            <person name="Reinders A."/>
            <person name="Rovekamp M."/>
            <person name="Sano R."/>
            <person name="Sawa S."/>
            <person name="Schmid M.W."/>
            <person name="Shirakawa M."/>
            <person name="Solano R."/>
            <person name="Spunde A."/>
            <person name="Suetsugu N."/>
            <person name="Sugano S."/>
            <person name="Sugiyama A."/>
            <person name="Sun R."/>
            <person name="Suzuki Y."/>
            <person name="Takenaka M."/>
            <person name="Takezawa D."/>
            <person name="Tomogane H."/>
            <person name="Tsuzuki M."/>
            <person name="Ueda T."/>
            <person name="Umeda M."/>
            <person name="Ward J.M."/>
            <person name="Watanabe Y."/>
            <person name="Yazaki K."/>
            <person name="Yokoyama R."/>
            <person name="Yoshitake Y."/>
            <person name="Yotsui I."/>
            <person name="Zachgo S."/>
            <person name="Schmutz J."/>
        </authorList>
    </citation>
    <scope>NUCLEOTIDE SEQUENCE [LARGE SCALE GENOMIC DNA]</scope>
    <source>
        <strain evidence="3">Tak-1</strain>
    </source>
</reference>
<proteinExistence type="predicted"/>
<evidence type="ECO:0000313" key="3">
    <source>
        <dbReference type="Proteomes" id="UP000244005"/>
    </source>
</evidence>
<keyword evidence="3" id="KW-1185">Reference proteome</keyword>
<organism evidence="2 3">
    <name type="scientific">Marchantia polymorpha</name>
    <name type="common">Common liverwort</name>
    <name type="synonym">Marchantia aquatica</name>
    <dbReference type="NCBI Taxonomy" id="3197"/>
    <lineage>
        <taxon>Eukaryota</taxon>
        <taxon>Viridiplantae</taxon>
        <taxon>Streptophyta</taxon>
        <taxon>Embryophyta</taxon>
        <taxon>Marchantiophyta</taxon>
        <taxon>Marchantiopsida</taxon>
        <taxon>Marchantiidae</taxon>
        <taxon>Marchantiales</taxon>
        <taxon>Marchantiaceae</taxon>
        <taxon>Marchantia</taxon>
    </lineage>
</organism>
<sequence length="202" mass="21871">MNAAVNAKVGKAKTDVEMKVNMGGIRIKNGDNSHLSPSFLVMVVLAPSADGRRKRAALKSNVDYIKAKVGEILLSNWPPLHLRPLLTVALFVTCYRLCYIQSKLFGLGISAIAQAHLSTCAASGPEVSPCHVSHSASFVKMTTTWLCFAWLRPSARSSTLLFYVVCAPPTYRGRRRTSSNLVPVRSSPHLAEPGSPLIDPSP</sequence>
<name>A0A2R6X4I8_MARPO</name>
<protein>
    <submittedName>
        <fullName evidence="2">Uncharacterized protein</fullName>
    </submittedName>
</protein>
<accession>A0A2R6X4I8</accession>
<dbReference type="EMBL" id="KZ772708">
    <property type="protein sequence ID" value="PTQ41002.1"/>
    <property type="molecule type" value="Genomic_DNA"/>
</dbReference>
<evidence type="ECO:0000313" key="2">
    <source>
        <dbReference type="EMBL" id="PTQ41002.1"/>
    </source>
</evidence>
<dbReference type="Gramene" id="Mp1g07650.1">
    <property type="protein sequence ID" value="Mp1g07650.1.cds1"/>
    <property type="gene ID" value="Mp1g07650"/>
</dbReference>
<dbReference type="AlphaFoldDB" id="A0A2R6X4I8"/>
<evidence type="ECO:0000256" key="1">
    <source>
        <dbReference type="SAM" id="MobiDB-lite"/>
    </source>
</evidence>
<feature type="region of interest" description="Disordered" evidence="1">
    <location>
        <begin position="175"/>
        <end position="202"/>
    </location>
</feature>